<dbReference type="EMBL" id="OU503040">
    <property type="protein sequence ID" value="CAI9761339.1"/>
    <property type="molecule type" value="Genomic_DNA"/>
</dbReference>
<evidence type="ECO:0000313" key="2">
    <source>
        <dbReference type="EMBL" id="CAI9761339.1"/>
    </source>
</evidence>
<dbReference type="Pfam" id="PF25500">
    <property type="entry name" value="DUF7913"/>
    <property type="match status" value="1"/>
</dbReference>
<dbReference type="InterPro" id="IPR057235">
    <property type="entry name" value="DUF7913"/>
</dbReference>
<evidence type="ECO:0000259" key="1">
    <source>
        <dbReference type="Pfam" id="PF25500"/>
    </source>
</evidence>
<dbReference type="PANTHER" id="PTHR33913">
    <property type="entry name" value="ALEURONE LAYER MORPHOGENESIS PROTEIN"/>
    <property type="match status" value="1"/>
</dbReference>
<organism evidence="2 3">
    <name type="scientific">Fraxinus pennsylvanica</name>
    <dbReference type="NCBI Taxonomy" id="56036"/>
    <lineage>
        <taxon>Eukaryota</taxon>
        <taxon>Viridiplantae</taxon>
        <taxon>Streptophyta</taxon>
        <taxon>Embryophyta</taxon>
        <taxon>Tracheophyta</taxon>
        <taxon>Spermatophyta</taxon>
        <taxon>Magnoliopsida</taxon>
        <taxon>eudicotyledons</taxon>
        <taxon>Gunneridae</taxon>
        <taxon>Pentapetalae</taxon>
        <taxon>asterids</taxon>
        <taxon>lamiids</taxon>
        <taxon>Lamiales</taxon>
        <taxon>Oleaceae</taxon>
        <taxon>Oleeae</taxon>
        <taxon>Fraxinus</taxon>
    </lineage>
</organism>
<name>A0AAD1Z1U5_9LAMI</name>
<dbReference type="Proteomes" id="UP000834106">
    <property type="component" value="Chromosome 5"/>
</dbReference>
<reference evidence="2" key="1">
    <citation type="submission" date="2023-05" db="EMBL/GenBank/DDBJ databases">
        <authorList>
            <person name="Huff M."/>
        </authorList>
    </citation>
    <scope>NUCLEOTIDE SEQUENCE</scope>
</reference>
<feature type="domain" description="DUF7913" evidence="1">
    <location>
        <begin position="1"/>
        <end position="41"/>
    </location>
</feature>
<dbReference type="PANTHER" id="PTHR33913:SF1">
    <property type="entry name" value="DRBM DOMAIN-CONTAINING PROTEIN"/>
    <property type="match status" value="1"/>
</dbReference>
<dbReference type="AlphaFoldDB" id="A0AAD1Z1U5"/>
<gene>
    <name evidence="2" type="ORF">FPE_LOCUS8769</name>
</gene>
<evidence type="ECO:0000313" key="3">
    <source>
        <dbReference type="Proteomes" id="UP000834106"/>
    </source>
</evidence>
<accession>A0AAD1Z1U5</accession>
<protein>
    <recommendedName>
        <fullName evidence="1">DUF7913 domain-containing protein</fullName>
    </recommendedName>
</protein>
<sequence length="143" mass="16094">MTAFMKFMNQGEFMELNDTQYRLSTTEKAVKDVCDISVALDPSKDVPNIEGWPISNIAVLLTGSKGNCLLHLVASVPRMSYVEVDTRHRGTRQLFLDRSLFRSNNYLCTHRAFAWALESVPVRCRFLPCSLSSLCNPFAAVSL</sequence>
<proteinExistence type="predicted"/>
<keyword evidence="3" id="KW-1185">Reference proteome</keyword>